<dbReference type="NCBIfam" id="TIGR02375">
    <property type="entry name" value="pseudoazurin"/>
    <property type="match status" value="1"/>
</dbReference>
<evidence type="ECO:0000256" key="10">
    <source>
        <dbReference type="SAM" id="SignalP"/>
    </source>
</evidence>
<feature type="chain" id="PRO_5043802501" description="Pseudoazurin" evidence="10">
    <location>
        <begin position="19"/>
        <end position="143"/>
    </location>
</feature>
<feature type="signal peptide" evidence="10">
    <location>
        <begin position="1"/>
        <end position="18"/>
    </location>
</feature>
<dbReference type="GO" id="GO:0042597">
    <property type="term" value="C:periplasmic space"/>
    <property type="evidence" value="ECO:0007669"/>
    <property type="project" value="UniProtKB-SubCell"/>
</dbReference>
<feature type="binding site" evidence="9">
    <location>
        <position position="94"/>
    </location>
    <ligand>
        <name>Cu cation</name>
        <dbReference type="ChEBI" id="CHEBI:23378"/>
    </ligand>
</feature>
<feature type="binding site" evidence="9">
    <location>
        <position position="97"/>
    </location>
    <ligand>
        <name>Cu cation</name>
        <dbReference type="ChEBI" id="CHEBI:23378"/>
    </ligand>
</feature>
<evidence type="ECO:0000256" key="8">
    <source>
        <dbReference type="NCBIfam" id="TIGR02375"/>
    </source>
</evidence>
<dbReference type="GO" id="GO:0009279">
    <property type="term" value="C:cell outer membrane"/>
    <property type="evidence" value="ECO:0007669"/>
    <property type="project" value="UniProtKB-SubCell"/>
</dbReference>
<evidence type="ECO:0000256" key="7">
    <source>
        <dbReference type="ARBA" id="ARBA00023008"/>
    </source>
</evidence>
<feature type="binding site" evidence="9">
    <location>
        <position position="102"/>
    </location>
    <ligand>
        <name>Cu cation</name>
        <dbReference type="ChEBI" id="CHEBI:23378"/>
    </ligand>
</feature>
<dbReference type="AlphaFoldDB" id="A0AAX2J6J7"/>
<evidence type="ECO:0000256" key="9">
    <source>
        <dbReference type="PIRSR" id="PIRSR602386-1"/>
    </source>
</evidence>
<dbReference type="GO" id="GO:0005507">
    <property type="term" value="F:copper ion binding"/>
    <property type="evidence" value="ECO:0007669"/>
    <property type="project" value="UniProtKB-UniRule"/>
</dbReference>
<feature type="binding site" evidence="9">
    <location>
        <position position="58"/>
    </location>
    <ligand>
        <name>Cu cation</name>
        <dbReference type="ChEBI" id="CHEBI:23378"/>
    </ligand>
</feature>
<keyword evidence="7 9" id="KW-0186">Copper</keyword>
<comment type="cofactor">
    <cofactor evidence="9">
        <name>Cu cation</name>
        <dbReference type="ChEBI" id="CHEBI:23378"/>
    </cofactor>
    <text evidence="9">Binds 1 copper ion per subunit.</text>
</comment>
<comment type="subcellular location">
    <subcellularLocation>
        <location evidence="2">Cell outer membrane</location>
        <topology evidence="2">Lipid-anchor</topology>
    </subcellularLocation>
    <subcellularLocation>
        <location evidence="1">Periplasm</location>
    </subcellularLocation>
</comment>
<accession>A0AAX2J6J7</accession>
<name>A0AAX2J6J7_KINKI</name>
<dbReference type="InterPro" id="IPR000923">
    <property type="entry name" value="BlueCu_1"/>
</dbReference>
<dbReference type="Gene3D" id="2.60.40.420">
    <property type="entry name" value="Cupredoxins - blue copper proteins"/>
    <property type="match status" value="1"/>
</dbReference>
<protein>
    <recommendedName>
        <fullName evidence="8">Pseudoazurin</fullName>
    </recommendedName>
</protein>
<dbReference type="RefSeq" id="WP_003787724.1">
    <property type="nucleotide sequence ID" value="NZ_CP045141.1"/>
</dbReference>
<reference evidence="12 13" key="1">
    <citation type="submission" date="2018-06" db="EMBL/GenBank/DDBJ databases">
        <authorList>
            <consortium name="Pathogen Informatics"/>
            <person name="Doyle S."/>
        </authorList>
    </citation>
    <scope>NUCLEOTIDE SEQUENCE [LARGE SCALE GENOMIC DNA]</scope>
    <source>
        <strain evidence="12 13">NCTC10529</strain>
    </source>
</reference>
<dbReference type="EMBL" id="LS483426">
    <property type="protein sequence ID" value="SQH25751.1"/>
    <property type="molecule type" value="Genomic_DNA"/>
</dbReference>
<evidence type="ECO:0000313" key="12">
    <source>
        <dbReference type="EMBL" id="SQH25751.1"/>
    </source>
</evidence>
<evidence type="ECO:0000313" key="13">
    <source>
        <dbReference type="Proteomes" id="UP000248598"/>
    </source>
</evidence>
<keyword evidence="3" id="KW-0813">Transport</keyword>
<organism evidence="12 13">
    <name type="scientific">Kingella kingae</name>
    <dbReference type="NCBI Taxonomy" id="504"/>
    <lineage>
        <taxon>Bacteria</taxon>
        <taxon>Pseudomonadati</taxon>
        <taxon>Pseudomonadota</taxon>
        <taxon>Betaproteobacteria</taxon>
        <taxon>Neisseriales</taxon>
        <taxon>Neisseriaceae</taxon>
        <taxon>Kingella</taxon>
    </lineage>
</organism>
<dbReference type="Pfam" id="PF00127">
    <property type="entry name" value="Copper-bind"/>
    <property type="match status" value="1"/>
</dbReference>
<dbReference type="InterPro" id="IPR012745">
    <property type="entry name" value="Pseudoazurin"/>
</dbReference>
<keyword evidence="4 9" id="KW-0479">Metal-binding</keyword>
<dbReference type="KEGG" id="kki:KKKWG1_1936"/>
<dbReference type="Proteomes" id="UP000248598">
    <property type="component" value="Chromosome 1"/>
</dbReference>
<evidence type="ECO:0000259" key="11">
    <source>
        <dbReference type="Pfam" id="PF00127"/>
    </source>
</evidence>
<gene>
    <name evidence="12" type="primary">bcp_1</name>
    <name evidence="12" type="ORF">NCTC10529_01964</name>
</gene>
<evidence type="ECO:0000256" key="1">
    <source>
        <dbReference type="ARBA" id="ARBA00004418"/>
    </source>
</evidence>
<dbReference type="GO" id="GO:0009055">
    <property type="term" value="F:electron transfer activity"/>
    <property type="evidence" value="ECO:0007669"/>
    <property type="project" value="InterPro"/>
</dbReference>
<evidence type="ECO:0000256" key="2">
    <source>
        <dbReference type="ARBA" id="ARBA00004459"/>
    </source>
</evidence>
<evidence type="ECO:0000256" key="5">
    <source>
        <dbReference type="ARBA" id="ARBA00022764"/>
    </source>
</evidence>
<dbReference type="InterPro" id="IPR002386">
    <property type="entry name" value="Amicyanin/Pseudoazurin"/>
</dbReference>
<evidence type="ECO:0000256" key="4">
    <source>
        <dbReference type="ARBA" id="ARBA00022723"/>
    </source>
</evidence>
<evidence type="ECO:0000256" key="3">
    <source>
        <dbReference type="ARBA" id="ARBA00022448"/>
    </source>
</evidence>
<keyword evidence="10" id="KW-0732">Signal</keyword>
<dbReference type="InterPro" id="IPR008972">
    <property type="entry name" value="Cupredoxin"/>
</dbReference>
<dbReference type="PRINTS" id="PR00155">
    <property type="entry name" value="AMICYANIN"/>
</dbReference>
<evidence type="ECO:0000256" key="6">
    <source>
        <dbReference type="ARBA" id="ARBA00022982"/>
    </source>
</evidence>
<keyword evidence="6" id="KW-0249">Electron transport</keyword>
<sequence length="143" mass="15536">MKKILFCATLLAAMSAHAANYDIKMLNTGKDGSMVFEPAFVKAKVGDTVTFKASTTGHSVKSQAVPKGAESFVSGEDEELVVKLTHEGVYVYNCPPHRMMNMSGIIQVGKPTNLSEVKPVVAELENRSMQNKGRLTGYLNQVK</sequence>
<feature type="domain" description="Blue (type 1) copper" evidence="11">
    <location>
        <begin position="24"/>
        <end position="108"/>
    </location>
</feature>
<keyword evidence="5" id="KW-0574">Periplasm</keyword>
<dbReference type="GeneID" id="93263223"/>
<dbReference type="SUPFAM" id="SSF49503">
    <property type="entry name" value="Cupredoxins"/>
    <property type="match status" value="1"/>
</dbReference>
<proteinExistence type="predicted"/>